<sequence>MIGGLFLNI</sequence>
<dbReference type="EMBL" id="MN695384">
    <property type="protein sequence ID" value="QVX24250.1"/>
    <property type="molecule type" value="Genomic_RNA"/>
</dbReference>
<name>A0A8E7IND4_9ALPC</name>
<accession>A0A8E7IND4</accession>
<proteinExistence type="predicted"/>
<organism evidence="1">
    <name type="scientific">Feline coronavirus</name>
    <dbReference type="NCBI Taxonomy" id="12663"/>
    <lineage>
        <taxon>Viruses</taxon>
        <taxon>Riboviria</taxon>
        <taxon>Orthornavirae</taxon>
        <taxon>Pisuviricota</taxon>
        <taxon>Pisoniviricetes</taxon>
        <taxon>Nidovirales</taxon>
        <taxon>Cornidovirineae</taxon>
        <taxon>Coronaviridae</taxon>
        <taxon>Orthocoronavirinae</taxon>
        <taxon>Alphacoronavirus</taxon>
        <taxon>Tegacovirus</taxon>
        <taxon>Alphacoronavirus suis</taxon>
        <taxon>Alphacoronavirus 1</taxon>
    </lineage>
</organism>
<protein>
    <submittedName>
        <fullName evidence="1">Truncated accessory 3c protein</fullName>
    </submittedName>
</protein>
<evidence type="ECO:0000313" key="1">
    <source>
        <dbReference type="EMBL" id="QVX24250.1"/>
    </source>
</evidence>
<reference evidence="1" key="1">
    <citation type="submission" date="2019-11" db="EMBL/GenBank/DDBJ databases">
        <authorList>
            <person name="Lepoder S."/>
        </authorList>
    </citation>
    <scope>NUCLEOTIDE SEQUENCE</scope>
    <source>
        <strain evidence="1">Cat_250</strain>
    </source>
</reference>